<protein>
    <submittedName>
        <fullName evidence="2">Ppx/GppA phosphatase family protein</fullName>
    </submittedName>
</protein>
<keyword evidence="3" id="KW-1185">Reference proteome</keyword>
<name>A0AAW9RRB9_9BACT</name>
<accession>A0AAW9RRB9</accession>
<proteinExistence type="predicted"/>
<reference evidence="2 3" key="1">
    <citation type="submission" date="2024-04" db="EMBL/GenBank/DDBJ databases">
        <title>Novel genus in family Flammeovirgaceae.</title>
        <authorList>
            <person name="Nguyen T.H."/>
            <person name="Vuong T.Q."/>
            <person name="Le H."/>
            <person name="Kim S.-G."/>
        </authorList>
    </citation>
    <scope>NUCLEOTIDE SEQUENCE [LARGE SCALE GENOMIC DNA]</scope>
    <source>
        <strain evidence="2 3">JCM 23209</strain>
    </source>
</reference>
<dbReference type="PANTHER" id="PTHR30005:SF0">
    <property type="entry name" value="RETROGRADE REGULATION PROTEIN 2"/>
    <property type="match status" value="1"/>
</dbReference>
<evidence type="ECO:0000313" key="2">
    <source>
        <dbReference type="EMBL" id="MEN7547452.1"/>
    </source>
</evidence>
<dbReference type="EMBL" id="JBDKWZ010000003">
    <property type="protein sequence ID" value="MEN7547452.1"/>
    <property type="molecule type" value="Genomic_DNA"/>
</dbReference>
<dbReference type="InterPro" id="IPR003695">
    <property type="entry name" value="Ppx_GppA_N"/>
</dbReference>
<dbReference type="CDD" id="cd24055">
    <property type="entry name" value="ASKHA_NBD_ChPPX-like"/>
    <property type="match status" value="1"/>
</dbReference>
<dbReference type="GO" id="GO:0016462">
    <property type="term" value="F:pyrophosphatase activity"/>
    <property type="evidence" value="ECO:0007669"/>
    <property type="project" value="TreeGrafter"/>
</dbReference>
<dbReference type="Proteomes" id="UP001403385">
    <property type="component" value="Unassembled WGS sequence"/>
</dbReference>
<evidence type="ECO:0000259" key="1">
    <source>
        <dbReference type="Pfam" id="PF02541"/>
    </source>
</evidence>
<dbReference type="Gene3D" id="3.30.420.150">
    <property type="entry name" value="Exopolyphosphatase. Domain 2"/>
    <property type="match status" value="1"/>
</dbReference>
<feature type="domain" description="Ppx/GppA phosphatase N-terminal" evidence="1">
    <location>
        <begin position="16"/>
        <end position="306"/>
    </location>
</feature>
<evidence type="ECO:0000313" key="3">
    <source>
        <dbReference type="Proteomes" id="UP001403385"/>
    </source>
</evidence>
<dbReference type="RefSeq" id="WP_346820240.1">
    <property type="nucleotide sequence ID" value="NZ_JBDKWZ010000003.1"/>
</dbReference>
<dbReference type="Gene3D" id="3.30.420.40">
    <property type="match status" value="1"/>
</dbReference>
<dbReference type="Pfam" id="PF02541">
    <property type="entry name" value="Ppx-GppA"/>
    <property type="match status" value="1"/>
</dbReference>
<sequence length="309" mass="34808">MRIAVLDLGTNTFHLIIAERTQGEIRILQRESEFVWLGKGGIDKGIITPEAETRALQTLTRYKEIINLHRVDKIEGTATSAIRNARNGEEILRRIKEETGLKIRSIDGDEEAKLIYYGIDFSVPLDRHPALIMDIGGGSVEFILGNEEGILWKQSFEIGAQRLLSKFGNEDPMAPEDLDGLHEYVRQSLQPLLEQIKIVKPRRLIGSAGTFDTLKKIHVQAICGLPSVEDEELAYDIPVQDYQKIHQMFLTLPRQDRLQIPGMIVQRADVIVVASALLDFVLKQTGFQQFTIASGSLREGLVYKHLVLT</sequence>
<dbReference type="PANTHER" id="PTHR30005">
    <property type="entry name" value="EXOPOLYPHOSPHATASE"/>
    <property type="match status" value="1"/>
</dbReference>
<organism evidence="2 3">
    <name type="scientific">Rapidithrix thailandica</name>
    <dbReference type="NCBI Taxonomy" id="413964"/>
    <lineage>
        <taxon>Bacteria</taxon>
        <taxon>Pseudomonadati</taxon>
        <taxon>Bacteroidota</taxon>
        <taxon>Cytophagia</taxon>
        <taxon>Cytophagales</taxon>
        <taxon>Flammeovirgaceae</taxon>
        <taxon>Rapidithrix</taxon>
    </lineage>
</organism>
<comment type="caution">
    <text evidence="2">The sequence shown here is derived from an EMBL/GenBank/DDBJ whole genome shotgun (WGS) entry which is preliminary data.</text>
</comment>
<dbReference type="SUPFAM" id="SSF53067">
    <property type="entry name" value="Actin-like ATPase domain"/>
    <property type="match status" value="2"/>
</dbReference>
<gene>
    <name evidence="2" type="ORF">AAG747_06015</name>
</gene>
<dbReference type="InterPro" id="IPR050273">
    <property type="entry name" value="GppA/Ppx_hydrolase"/>
</dbReference>
<dbReference type="AlphaFoldDB" id="A0AAW9RRB9"/>
<dbReference type="InterPro" id="IPR043129">
    <property type="entry name" value="ATPase_NBD"/>
</dbReference>